<name>A0A837NX28_VIBSP</name>
<sequence length="241" mass="27849">MVIQEQALSKLANAMRIYGEAHMNFDRLKLVDAEEAIDNLDRAMEAKLEAFHSLYDVTKDLFDYFEHADTAVLILLRNAVHHRNHLLFKTWNQEMGLNEGHKKYFGGEFLLASHEILTNGHMMKHMYKLEDFYLRVDPSLGSPDIEDRMSDKNRGKLLSQLENGLNFGELKKYAKSERYPLKQVYINIIPIYISAAVKVFKALNDKGVKFVGFDANAYKESFTNELEVDLGSFNYSTIRIL</sequence>
<evidence type="ECO:0000313" key="2">
    <source>
        <dbReference type="Proteomes" id="UP000050463"/>
    </source>
</evidence>
<reference evidence="1 2" key="1">
    <citation type="submission" date="2015-08" db="EMBL/GenBank/DDBJ databases">
        <title>Draft Genome Sequence of Vibrio splendidus UCD-SED7.</title>
        <authorList>
            <person name="Lee R.D."/>
            <person name="Lang J.M."/>
            <person name="Coil D.A."/>
            <person name="Jospin G."/>
            <person name="Eisen J.A."/>
        </authorList>
    </citation>
    <scope>NUCLEOTIDE SEQUENCE [LARGE SCALE GENOMIC DNA]</scope>
    <source>
        <strain evidence="1 2">UCD-SED7</strain>
    </source>
</reference>
<dbReference type="EMBL" id="LIZK01000002">
    <property type="protein sequence ID" value="KPL95059.1"/>
    <property type="molecule type" value="Genomic_DNA"/>
</dbReference>
<gene>
    <name evidence="1" type="ORF">AN168_05300</name>
</gene>
<accession>A0A837NX28</accession>
<dbReference type="Proteomes" id="UP000050463">
    <property type="component" value="Unassembled WGS sequence"/>
</dbReference>
<dbReference type="RefSeq" id="WP_054546337.1">
    <property type="nucleotide sequence ID" value="NZ_LIZK01000002.1"/>
</dbReference>
<protein>
    <submittedName>
        <fullName evidence="1">Uncharacterized protein</fullName>
    </submittedName>
</protein>
<dbReference type="AlphaFoldDB" id="A0A837NX28"/>
<comment type="caution">
    <text evidence="1">The sequence shown here is derived from an EMBL/GenBank/DDBJ whole genome shotgun (WGS) entry which is preliminary data.</text>
</comment>
<organism evidence="1 2">
    <name type="scientific">Vibrio splendidus</name>
    <dbReference type="NCBI Taxonomy" id="29497"/>
    <lineage>
        <taxon>Bacteria</taxon>
        <taxon>Pseudomonadati</taxon>
        <taxon>Pseudomonadota</taxon>
        <taxon>Gammaproteobacteria</taxon>
        <taxon>Vibrionales</taxon>
        <taxon>Vibrionaceae</taxon>
        <taxon>Vibrio</taxon>
    </lineage>
</organism>
<proteinExistence type="predicted"/>
<evidence type="ECO:0000313" key="1">
    <source>
        <dbReference type="EMBL" id="KPL95059.1"/>
    </source>
</evidence>